<keyword evidence="2" id="KW-1185">Reference proteome</keyword>
<dbReference type="EMBL" id="JACHMQ010000001">
    <property type="protein sequence ID" value="MBB6398471.1"/>
    <property type="molecule type" value="Genomic_DNA"/>
</dbReference>
<dbReference type="Proteomes" id="UP000546324">
    <property type="component" value="Unassembled WGS sequence"/>
</dbReference>
<protein>
    <submittedName>
        <fullName evidence="1">Uncharacterized protein</fullName>
    </submittedName>
</protein>
<organism evidence="1 2">
    <name type="scientific">Actinomadura coerulea</name>
    <dbReference type="NCBI Taxonomy" id="46159"/>
    <lineage>
        <taxon>Bacteria</taxon>
        <taxon>Bacillati</taxon>
        <taxon>Actinomycetota</taxon>
        <taxon>Actinomycetes</taxon>
        <taxon>Streptosporangiales</taxon>
        <taxon>Thermomonosporaceae</taxon>
        <taxon>Actinomadura</taxon>
    </lineage>
</organism>
<reference evidence="1 2" key="1">
    <citation type="submission" date="2020-08" db="EMBL/GenBank/DDBJ databases">
        <title>Sequencing the genomes of 1000 actinobacteria strains.</title>
        <authorList>
            <person name="Klenk H.-P."/>
        </authorList>
    </citation>
    <scope>NUCLEOTIDE SEQUENCE [LARGE SCALE GENOMIC DNA]</scope>
    <source>
        <strain evidence="1 2">DSM 43675</strain>
    </source>
</reference>
<gene>
    <name evidence="1" type="ORF">BKA00_005385</name>
</gene>
<proteinExistence type="predicted"/>
<accession>A0A7X0G517</accession>
<name>A0A7X0G517_9ACTN</name>
<dbReference type="AlphaFoldDB" id="A0A7X0G517"/>
<evidence type="ECO:0000313" key="2">
    <source>
        <dbReference type="Proteomes" id="UP000546324"/>
    </source>
</evidence>
<sequence length="42" mass="4939">MHVNSAGRLRIVRELTLFPLLTDPLFEINYEALRRQGKEEVI</sequence>
<evidence type="ECO:0000313" key="1">
    <source>
        <dbReference type="EMBL" id="MBB6398471.1"/>
    </source>
</evidence>
<comment type="caution">
    <text evidence="1">The sequence shown here is derived from an EMBL/GenBank/DDBJ whole genome shotgun (WGS) entry which is preliminary data.</text>
</comment>